<dbReference type="InterPro" id="IPR006059">
    <property type="entry name" value="SBP"/>
</dbReference>
<dbReference type="Proteomes" id="UP000745663">
    <property type="component" value="Unassembled WGS sequence"/>
</dbReference>
<evidence type="ECO:0000313" key="1">
    <source>
        <dbReference type="EMBL" id="MBM5461660.1"/>
    </source>
</evidence>
<dbReference type="Gene3D" id="3.40.190.10">
    <property type="entry name" value="Periplasmic binding protein-like II"/>
    <property type="match status" value="1"/>
</dbReference>
<organism evidence="1 2">
    <name type="scientific">Pseudomonas arcuscaelestis</name>
    <dbReference type="NCBI Taxonomy" id="2710591"/>
    <lineage>
        <taxon>Bacteria</taxon>
        <taxon>Pseudomonadati</taxon>
        <taxon>Pseudomonadota</taxon>
        <taxon>Gammaproteobacteria</taxon>
        <taxon>Pseudomonadales</taxon>
        <taxon>Pseudomonadaceae</taxon>
        <taxon>Pseudomonas</taxon>
    </lineage>
</organism>
<reference evidence="1 2" key="1">
    <citation type="submission" date="2020-08" db="EMBL/GenBank/DDBJ databases">
        <title>Description of novel Pseudomonas species.</title>
        <authorList>
            <person name="Duman M."/>
            <person name="Mulet M."/>
            <person name="Altun S."/>
            <person name="Saticioglu I.B."/>
            <person name="Lalucat J."/>
            <person name="Garcia-Valdes E."/>
        </authorList>
    </citation>
    <scope>NUCLEOTIDE SEQUENCE [LARGE SCALE GENOMIC DNA]</scope>
    <source>
        <strain evidence="1 2">P66</strain>
    </source>
</reference>
<dbReference type="EMBL" id="JACOPV010000079">
    <property type="protein sequence ID" value="MBM5461660.1"/>
    <property type="molecule type" value="Genomic_DNA"/>
</dbReference>
<dbReference type="RefSeq" id="WP_328824559.1">
    <property type="nucleotide sequence ID" value="NZ_JACOPV010000079.1"/>
</dbReference>
<comment type="caution">
    <text evidence="1">The sequence shown here is derived from an EMBL/GenBank/DDBJ whole genome shotgun (WGS) entry which is preliminary data.</text>
</comment>
<protein>
    <submittedName>
        <fullName evidence="1">ABC transporter substrate-binding protein</fullName>
    </submittedName>
</protein>
<accession>A0ABS2C7D7</accession>
<evidence type="ECO:0000313" key="2">
    <source>
        <dbReference type="Proteomes" id="UP000745663"/>
    </source>
</evidence>
<gene>
    <name evidence="1" type="ORF">H8F21_29365</name>
</gene>
<dbReference type="Pfam" id="PF13416">
    <property type="entry name" value="SBP_bac_8"/>
    <property type="match status" value="1"/>
</dbReference>
<dbReference type="SUPFAM" id="SSF53850">
    <property type="entry name" value="Periplasmic binding protein-like II"/>
    <property type="match status" value="1"/>
</dbReference>
<keyword evidence="2" id="KW-1185">Reference proteome</keyword>
<feature type="non-terminal residue" evidence="1">
    <location>
        <position position="1"/>
    </location>
</feature>
<sequence>GLAKDRAEAAKKFIAFSVQPQQQKTYSENIAYGPANTQAVPLLAKDILKDMPTTPENIANQVQIDVSFWADNGEQLEQRFNSWAAK</sequence>
<name>A0ABS2C7D7_9PSED</name>
<proteinExistence type="predicted"/>